<dbReference type="Proteomes" id="UP000584642">
    <property type="component" value="Unassembled WGS sequence"/>
</dbReference>
<dbReference type="Pfam" id="PF03237">
    <property type="entry name" value="Terminase_6N"/>
    <property type="match status" value="1"/>
</dbReference>
<dbReference type="InterPro" id="IPR035421">
    <property type="entry name" value="Terminase_6C"/>
</dbReference>
<sequence length="477" mass="52766">MPGAILPGPAVPLHPYQRRWFLDRSRFKAGMFARQTGKTFTTTLEIVDDAFQAWAAGTRTRWVILSRGERQAREAMETGIKLHAKAYKLAMDFAIEDEREFAFIPDPDRPEIAHKALELTFTGGSRITALPANPDTARGFSANVFLDEFAFHKDSREIWKALFPVISAGWKLRVTSTPNGKGNKFYDLMTARDDTWSRHTVDIHTAVAEGLDRDVAALRAGIADEDAWAQEFELQWADEASAWLTYELITSCEDEAAGDPARYAGGAVFIGNDIARRNNLWVAWVLELVGDVLWTREVVTRRNVSFSEQDRIMDGLFQRYRVQRTAMDQGGMGEKPVEDARARYGELRVDGVLLQGATRLNVATIGKQAFEDRRIRIPMGDAALRADLHKVRKVTGETGGIRLVADDDAEGHADRFWACLLAVATAGGPQDAYGYTPATAAPATGAAGFRRPDHDDDTARGLGGLIGRAGRALGKVW</sequence>
<protein>
    <submittedName>
        <fullName evidence="3">Terminase</fullName>
    </submittedName>
</protein>
<comment type="caution">
    <text evidence="3">The sequence shown here is derived from an EMBL/GenBank/DDBJ whole genome shotgun (WGS) entry which is preliminary data.</text>
</comment>
<evidence type="ECO:0000313" key="4">
    <source>
        <dbReference type="Proteomes" id="UP000584642"/>
    </source>
</evidence>
<keyword evidence="4" id="KW-1185">Reference proteome</keyword>
<dbReference type="EMBL" id="JABFDB010000005">
    <property type="protein sequence ID" value="NYZ20037.1"/>
    <property type="molecule type" value="Genomic_DNA"/>
</dbReference>
<dbReference type="Gene3D" id="3.40.50.300">
    <property type="entry name" value="P-loop containing nucleotide triphosphate hydrolases"/>
    <property type="match status" value="1"/>
</dbReference>
<keyword evidence="1" id="KW-1188">Viral release from host cell</keyword>
<evidence type="ECO:0000259" key="2">
    <source>
        <dbReference type="Pfam" id="PF17289"/>
    </source>
</evidence>
<name>A0ABX2T7J0_9PROT</name>
<reference evidence="3 4" key="1">
    <citation type="submission" date="2020-05" db="EMBL/GenBank/DDBJ databases">
        <title>Azospirillum oleiclasticum sp. nov, a nitrogen-fixing and heavy crude oil-emulsifying bacterium isolated from the crude oil of Yumen Oilfield.</title>
        <authorList>
            <person name="Wu D."/>
            <person name="Cai M."/>
            <person name="Zhang X."/>
        </authorList>
    </citation>
    <scope>NUCLEOTIDE SEQUENCE [LARGE SCALE GENOMIC DNA]</scope>
    <source>
        <strain evidence="3 4">ROY-1-1-2</strain>
    </source>
</reference>
<evidence type="ECO:0000256" key="1">
    <source>
        <dbReference type="ARBA" id="ARBA00022612"/>
    </source>
</evidence>
<organism evidence="3 4">
    <name type="scientific">Azospirillum oleiclasticum</name>
    <dbReference type="NCBI Taxonomy" id="2735135"/>
    <lineage>
        <taxon>Bacteria</taxon>
        <taxon>Pseudomonadati</taxon>
        <taxon>Pseudomonadota</taxon>
        <taxon>Alphaproteobacteria</taxon>
        <taxon>Rhodospirillales</taxon>
        <taxon>Azospirillaceae</taxon>
        <taxon>Azospirillum</taxon>
    </lineage>
</organism>
<proteinExistence type="predicted"/>
<dbReference type="Gene3D" id="3.30.420.240">
    <property type="match status" value="1"/>
</dbReference>
<gene>
    <name evidence="3" type="ORF">HND93_09950</name>
</gene>
<dbReference type="InterPro" id="IPR027417">
    <property type="entry name" value="P-loop_NTPase"/>
</dbReference>
<dbReference type="Pfam" id="PF17289">
    <property type="entry name" value="Terminase_6C"/>
    <property type="match status" value="1"/>
</dbReference>
<evidence type="ECO:0000313" key="3">
    <source>
        <dbReference type="EMBL" id="NYZ20037.1"/>
    </source>
</evidence>
<accession>A0ABX2T7J0</accession>
<feature type="domain" description="Terminase large subunit gp17-like C-terminal" evidence="2">
    <location>
        <begin position="270"/>
        <end position="423"/>
    </location>
</feature>